<dbReference type="Proteomes" id="UP000199478">
    <property type="component" value="Unassembled WGS sequence"/>
</dbReference>
<dbReference type="AlphaFoldDB" id="A0A1I6HUY1"/>
<evidence type="ECO:0000313" key="1">
    <source>
        <dbReference type="EMBL" id="SFR58251.1"/>
    </source>
</evidence>
<protein>
    <submittedName>
        <fullName evidence="1">Uncharacterized protein</fullName>
    </submittedName>
</protein>
<keyword evidence="2" id="KW-1185">Reference proteome</keyword>
<reference evidence="2" key="1">
    <citation type="submission" date="2016-10" db="EMBL/GenBank/DDBJ databases">
        <authorList>
            <person name="Varghese N."/>
            <person name="Submissions S."/>
        </authorList>
    </citation>
    <scope>NUCLEOTIDE SEQUENCE [LARGE SCALE GENOMIC DNA]</scope>
    <source>
        <strain evidence="2">DSM 26879</strain>
    </source>
</reference>
<gene>
    <name evidence="1" type="ORF">SAMN04488005_3009</name>
</gene>
<dbReference type="RefSeq" id="WP_090201602.1">
    <property type="nucleotide sequence ID" value="NZ_FOYP01000003.1"/>
</dbReference>
<dbReference type="EMBL" id="FOYP01000003">
    <property type="protein sequence ID" value="SFR58251.1"/>
    <property type="molecule type" value="Genomic_DNA"/>
</dbReference>
<name>A0A1I6HUY1_9RHOB</name>
<dbReference type="STRING" id="390270.SAMN04488005_3009"/>
<organism evidence="1 2">
    <name type="scientific">Yoonia tamlensis</name>
    <dbReference type="NCBI Taxonomy" id="390270"/>
    <lineage>
        <taxon>Bacteria</taxon>
        <taxon>Pseudomonadati</taxon>
        <taxon>Pseudomonadota</taxon>
        <taxon>Alphaproteobacteria</taxon>
        <taxon>Rhodobacterales</taxon>
        <taxon>Paracoccaceae</taxon>
        <taxon>Yoonia</taxon>
    </lineage>
</organism>
<sequence length="398" mass="42995">MKHVFVLAKFAVIGALLFVVGRLVLMQNDAQAKILVVHSYNTDLAWVNDVDDGIRRAAGTAQQSGGPHLNLRTHYMNLRNHPDCNFYKNAAAEVRFTLDDWKPEVIILVDDLAQALVGFNQLALHENADRYALAQRLNDWISGGRCATPALDFFGLDRPADGPLPAVVFAGVNGGTALYGYEQASNVSGIFERKNYDALIETLVSLERAYAGDVAGIMMLNDASPTAITESENYLAQDWGPFTAAAPVNAANLAQWEAAVATANARDLMLLIANYQNVLDTNGLPVPAEDLVAWTELHAKLPVLGVNTRFVADGGMMTVAIAGSEQGEVAMELALAVLNGVDTDPLREAKQFLIGLNQSLVRKRGLALPAIYEAFSREIGSFIPVVDDLYVVQGVQDG</sequence>
<accession>A0A1I6HUY1</accession>
<evidence type="ECO:0000313" key="2">
    <source>
        <dbReference type="Proteomes" id="UP000199478"/>
    </source>
</evidence>
<proteinExistence type="predicted"/>
<dbReference type="OrthoDB" id="5644906at2"/>